<protein>
    <submittedName>
        <fullName evidence="3">Uncharacterized protein</fullName>
    </submittedName>
</protein>
<organism evidence="2 3">
    <name type="scientific">Trichobilharzia regenti</name>
    <name type="common">Nasal bird schistosome</name>
    <dbReference type="NCBI Taxonomy" id="157069"/>
    <lineage>
        <taxon>Eukaryota</taxon>
        <taxon>Metazoa</taxon>
        <taxon>Spiralia</taxon>
        <taxon>Lophotrochozoa</taxon>
        <taxon>Platyhelminthes</taxon>
        <taxon>Trematoda</taxon>
        <taxon>Digenea</taxon>
        <taxon>Strigeidida</taxon>
        <taxon>Schistosomatoidea</taxon>
        <taxon>Schistosomatidae</taxon>
        <taxon>Trichobilharzia</taxon>
    </lineage>
</organism>
<reference evidence="3" key="2">
    <citation type="submission" date="2023-11" db="UniProtKB">
        <authorList>
            <consortium name="WormBaseParasite"/>
        </authorList>
    </citation>
    <scope>IDENTIFICATION</scope>
</reference>
<reference evidence="2" key="1">
    <citation type="submission" date="2022-06" db="EMBL/GenBank/DDBJ databases">
        <authorList>
            <person name="Berger JAMES D."/>
            <person name="Berger JAMES D."/>
        </authorList>
    </citation>
    <scope>NUCLEOTIDE SEQUENCE [LARGE SCALE GENOMIC DNA]</scope>
</reference>
<proteinExistence type="predicted"/>
<feature type="chain" id="PRO_5041646925" evidence="1">
    <location>
        <begin position="25"/>
        <end position="225"/>
    </location>
</feature>
<dbReference type="AlphaFoldDB" id="A0AA85IQT0"/>
<accession>A0AA85IQT0</accession>
<dbReference type="Proteomes" id="UP000050795">
    <property type="component" value="Unassembled WGS sequence"/>
</dbReference>
<feature type="signal peptide" evidence="1">
    <location>
        <begin position="1"/>
        <end position="24"/>
    </location>
</feature>
<evidence type="ECO:0000313" key="3">
    <source>
        <dbReference type="WBParaSite" id="TREG1_103280.1"/>
    </source>
</evidence>
<keyword evidence="1" id="KW-0732">Signal</keyword>
<evidence type="ECO:0000313" key="2">
    <source>
        <dbReference type="Proteomes" id="UP000050795"/>
    </source>
</evidence>
<sequence>MKMTFRNVLTASLVLLAAVNDVTSTNAEHAEEEIINFSSSKADSARRALADRLYTTGFMLGIISRTLWNLRNTYKFQQSSCYTPYSLCSRLSLVFDDYVDKAIKRPYLSREIPIFYYVLQNETIDGLCVAYKKERQENLDVTAAIQALKQSSKYIKSSNKYLEPFITAAKEFDKDNVIKQIYETVTNGDCWDKACSCYRKVYVKLQMLSQDLVVVWNEGLKLYKS</sequence>
<dbReference type="WBParaSite" id="TREG1_103280.1">
    <property type="protein sequence ID" value="TREG1_103280.1"/>
    <property type="gene ID" value="TREG1_103280"/>
</dbReference>
<keyword evidence="2" id="KW-1185">Reference proteome</keyword>
<evidence type="ECO:0000256" key="1">
    <source>
        <dbReference type="SAM" id="SignalP"/>
    </source>
</evidence>
<name>A0AA85IQT0_TRIRE</name>